<evidence type="ECO:0000313" key="1">
    <source>
        <dbReference type="EMBL" id="QHS94455.1"/>
    </source>
</evidence>
<accession>A0A6C0BPU2</accession>
<name>A0A6C0BPU2_9ZZZZ</name>
<organism evidence="1">
    <name type="scientific">viral metagenome</name>
    <dbReference type="NCBI Taxonomy" id="1070528"/>
    <lineage>
        <taxon>unclassified sequences</taxon>
        <taxon>metagenomes</taxon>
        <taxon>organismal metagenomes</taxon>
    </lineage>
</organism>
<dbReference type="EMBL" id="MN739225">
    <property type="protein sequence ID" value="QHS94455.1"/>
    <property type="molecule type" value="Genomic_DNA"/>
</dbReference>
<proteinExistence type="predicted"/>
<protein>
    <submittedName>
        <fullName evidence="1">Uncharacterized protein</fullName>
    </submittedName>
</protein>
<sequence length="81" mass="9528">MASSENFKQLLKDIRSTPMVYPRTCDNDYCRMDGIQQKNIAPQWVIVCGEFRMFCCDKCVSMGTWSIRYDDRKVKALLSKY</sequence>
<dbReference type="AlphaFoldDB" id="A0A6C0BPU2"/>
<reference evidence="1" key="1">
    <citation type="journal article" date="2020" name="Nature">
        <title>Giant virus diversity and host interactions through global metagenomics.</title>
        <authorList>
            <person name="Schulz F."/>
            <person name="Roux S."/>
            <person name="Paez-Espino D."/>
            <person name="Jungbluth S."/>
            <person name="Walsh D.A."/>
            <person name="Denef V.J."/>
            <person name="McMahon K.D."/>
            <person name="Konstantinidis K.T."/>
            <person name="Eloe-Fadrosh E.A."/>
            <person name="Kyrpides N.C."/>
            <person name="Woyke T."/>
        </authorList>
    </citation>
    <scope>NUCLEOTIDE SEQUENCE</scope>
    <source>
        <strain evidence="1">GVMAG-M-3300018416-45</strain>
    </source>
</reference>